<dbReference type="Gramene" id="OE9A045555T1">
    <property type="protein sequence ID" value="OE9A045555C1"/>
    <property type="gene ID" value="OE9A045555"/>
</dbReference>
<accession>A0A8S0UBE9</accession>
<dbReference type="EMBL" id="CACTIH010007505">
    <property type="protein sequence ID" value="CAA3014776.1"/>
    <property type="molecule type" value="Genomic_DNA"/>
</dbReference>
<sequence length="118" mass="13596">MKAGKNFRWRRQRFTRLQRVSGGNSGRQWMVFEPSRLYQAELLESRDLHQILPLPARTAYHLEIIRGGKRIEYLVGSSSQSSARGLTRARFGGQADRGDRLPTRLVKFTKISSQAHKL</sequence>
<evidence type="ECO:0000313" key="2">
    <source>
        <dbReference type="Proteomes" id="UP000594638"/>
    </source>
</evidence>
<organism evidence="1 2">
    <name type="scientific">Olea europaea subsp. europaea</name>
    <dbReference type="NCBI Taxonomy" id="158383"/>
    <lineage>
        <taxon>Eukaryota</taxon>
        <taxon>Viridiplantae</taxon>
        <taxon>Streptophyta</taxon>
        <taxon>Embryophyta</taxon>
        <taxon>Tracheophyta</taxon>
        <taxon>Spermatophyta</taxon>
        <taxon>Magnoliopsida</taxon>
        <taxon>eudicotyledons</taxon>
        <taxon>Gunneridae</taxon>
        <taxon>Pentapetalae</taxon>
        <taxon>asterids</taxon>
        <taxon>lamiids</taxon>
        <taxon>Lamiales</taxon>
        <taxon>Oleaceae</taxon>
        <taxon>Oleeae</taxon>
        <taxon>Olea</taxon>
    </lineage>
</organism>
<reference evidence="1 2" key="1">
    <citation type="submission" date="2019-12" db="EMBL/GenBank/DDBJ databases">
        <authorList>
            <person name="Alioto T."/>
            <person name="Alioto T."/>
            <person name="Gomez Garrido J."/>
        </authorList>
    </citation>
    <scope>NUCLEOTIDE SEQUENCE [LARGE SCALE GENOMIC DNA]</scope>
</reference>
<name>A0A8S0UBE9_OLEEU</name>
<gene>
    <name evidence="1" type="ORF">OLEA9_A045555</name>
</gene>
<keyword evidence="2" id="KW-1185">Reference proteome</keyword>
<comment type="caution">
    <text evidence="1">The sequence shown here is derived from an EMBL/GenBank/DDBJ whole genome shotgun (WGS) entry which is preliminary data.</text>
</comment>
<proteinExistence type="predicted"/>
<protein>
    <submittedName>
        <fullName evidence="1">Uncharacterized protein</fullName>
    </submittedName>
</protein>
<dbReference type="Proteomes" id="UP000594638">
    <property type="component" value="Unassembled WGS sequence"/>
</dbReference>
<evidence type="ECO:0000313" key="1">
    <source>
        <dbReference type="EMBL" id="CAA3014776.1"/>
    </source>
</evidence>
<dbReference type="AlphaFoldDB" id="A0A8S0UBE9"/>